<dbReference type="PANTHER" id="PTHR48081:SF8">
    <property type="entry name" value="ALPHA_BETA HYDROLASE FOLD-3 DOMAIN-CONTAINING PROTEIN-RELATED"/>
    <property type="match status" value="1"/>
</dbReference>
<evidence type="ECO:0000313" key="6">
    <source>
        <dbReference type="Proteomes" id="UP001499967"/>
    </source>
</evidence>
<comment type="caution">
    <text evidence="5">The sequence shown here is derived from an EMBL/GenBank/DDBJ whole genome shotgun (WGS) entry which is preliminary data.</text>
</comment>
<dbReference type="GO" id="GO:0016787">
    <property type="term" value="F:hydrolase activity"/>
    <property type="evidence" value="ECO:0007669"/>
    <property type="project" value="UniProtKB-KW"/>
</dbReference>
<dbReference type="Proteomes" id="UP001499967">
    <property type="component" value="Unassembled WGS sequence"/>
</dbReference>
<dbReference type="InterPro" id="IPR050300">
    <property type="entry name" value="GDXG_lipolytic_enzyme"/>
</dbReference>
<keyword evidence="6" id="KW-1185">Reference proteome</keyword>
<dbReference type="PROSITE" id="PS01174">
    <property type="entry name" value="LIPASE_GDXG_SER"/>
    <property type="match status" value="1"/>
</dbReference>
<evidence type="ECO:0000256" key="2">
    <source>
        <dbReference type="ARBA" id="ARBA00022801"/>
    </source>
</evidence>
<dbReference type="Pfam" id="PF07859">
    <property type="entry name" value="Abhydrolase_3"/>
    <property type="match status" value="1"/>
</dbReference>
<evidence type="ECO:0000256" key="3">
    <source>
        <dbReference type="PROSITE-ProRule" id="PRU10038"/>
    </source>
</evidence>
<feature type="active site" evidence="3">
    <location>
        <position position="153"/>
    </location>
</feature>
<dbReference type="PROSITE" id="PS01173">
    <property type="entry name" value="LIPASE_GDXG_HIS"/>
    <property type="match status" value="1"/>
</dbReference>
<accession>A0ABN1PX15</accession>
<evidence type="ECO:0000313" key="5">
    <source>
        <dbReference type="EMBL" id="GAA0934574.1"/>
    </source>
</evidence>
<feature type="domain" description="Alpha/beta hydrolase fold-3" evidence="4">
    <location>
        <begin position="80"/>
        <end position="279"/>
    </location>
</feature>
<keyword evidence="2 5" id="KW-0378">Hydrolase</keyword>
<dbReference type="SUPFAM" id="SSF53474">
    <property type="entry name" value="alpha/beta-Hydrolases"/>
    <property type="match status" value="1"/>
</dbReference>
<dbReference type="InterPro" id="IPR029058">
    <property type="entry name" value="AB_hydrolase_fold"/>
</dbReference>
<gene>
    <name evidence="5" type="ORF">GCM10009559_25250</name>
</gene>
<dbReference type="InterPro" id="IPR013094">
    <property type="entry name" value="AB_hydrolase_3"/>
</dbReference>
<organism evidence="5 6">
    <name type="scientific">Pseudonocardia zijingensis</name>
    <dbReference type="NCBI Taxonomy" id="153376"/>
    <lineage>
        <taxon>Bacteria</taxon>
        <taxon>Bacillati</taxon>
        <taxon>Actinomycetota</taxon>
        <taxon>Actinomycetes</taxon>
        <taxon>Pseudonocardiales</taxon>
        <taxon>Pseudonocardiaceae</taxon>
        <taxon>Pseudonocardia</taxon>
    </lineage>
</organism>
<protein>
    <submittedName>
        <fullName evidence="5">Alpha/beta hydrolase</fullName>
    </submittedName>
</protein>
<evidence type="ECO:0000259" key="4">
    <source>
        <dbReference type="Pfam" id="PF07859"/>
    </source>
</evidence>
<dbReference type="InterPro" id="IPR002168">
    <property type="entry name" value="Lipase_GDXG_HIS_AS"/>
</dbReference>
<dbReference type="RefSeq" id="WP_343941520.1">
    <property type="nucleotide sequence ID" value="NZ_BAAAHP010000072.1"/>
</dbReference>
<dbReference type="Gene3D" id="3.40.50.1820">
    <property type="entry name" value="alpha/beta hydrolase"/>
    <property type="match status" value="1"/>
</dbReference>
<sequence>MTEQPVDPDVTALLARLGPPVPVADVTADEMRKGMRDAIDAFTRDAEPIAVHEVVDEVVPGRGGGIPVRVYRPRTPTAVLVYLHGGAWVAGDIDTHEFVTRRFSRDTGATVVSVDYRLLPEHPFPAQFDDSWDAVSWAAGLHPDLPLLVAGDSAGGTLTGCVALRARDEGGPRIDGQVLVYPATDDDLDTPSMLGDTGDPRITRDDLRHHFHRYAPPGTGTPYAYPGQAASLAGLPPAVLVIAGHDRLRSAEEDFARRLREAGVPVTVQLDPELVHGWIDFAPCIPAADRAFTRLTHTVSHLIRTGTTPSWPS</sequence>
<dbReference type="InterPro" id="IPR033140">
    <property type="entry name" value="Lipase_GDXG_put_SER_AS"/>
</dbReference>
<proteinExistence type="inferred from homology"/>
<name>A0ABN1PX15_9PSEU</name>
<evidence type="ECO:0000256" key="1">
    <source>
        <dbReference type="ARBA" id="ARBA00010515"/>
    </source>
</evidence>
<reference evidence="5 6" key="1">
    <citation type="journal article" date="2019" name="Int. J. Syst. Evol. Microbiol.">
        <title>The Global Catalogue of Microorganisms (GCM) 10K type strain sequencing project: providing services to taxonomists for standard genome sequencing and annotation.</title>
        <authorList>
            <consortium name="The Broad Institute Genomics Platform"/>
            <consortium name="The Broad Institute Genome Sequencing Center for Infectious Disease"/>
            <person name="Wu L."/>
            <person name="Ma J."/>
        </authorList>
    </citation>
    <scope>NUCLEOTIDE SEQUENCE [LARGE SCALE GENOMIC DNA]</scope>
    <source>
        <strain evidence="5 6">JCM 11117</strain>
    </source>
</reference>
<dbReference type="EMBL" id="BAAAHP010000072">
    <property type="protein sequence ID" value="GAA0934574.1"/>
    <property type="molecule type" value="Genomic_DNA"/>
</dbReference>
<comment type="similarity">
    <text evidence="1">Belongs to the 'GDXG' lipolytic enzyme family.</text>
</comment>
<dbReference type="PANTHER" id="PTHR48081">
    <property type="entry name" value="AB HYDROLASE SUPERFAMILY PROTEIN C4A8.06C"/>
    <property type="match status" value="1"/>
</dbReference>